<reference evidence="2 3" key="1">
    <citation type="submission" date="2016-10" db="EMBL/GenBank/DDBJ databases">
        <authorList>
            <person name="de Groot N.N."/>
        </authorList>
    </citation>
    <scope>NUCLEOTIDE SEQUENCE [LARGE SCALE GENOMIC DNA]</scope>
    <source>
        <strain evidence="2 3">DSM 18979</strain>
    </source>
</reference>
<evidence type="ECO:0008006" key="4">
    <source>
        <dbReference type="Google" id="ProtNLM"/>
    </source>
</evidence>
<dbReference type="EMBL" id="FOHU01000002">
    <property type="protein sequence ID" value="SES88608.1"/>
    <property type="molecule type" value="Genomic_DNA"/>
</dbReference>
<protein>
    <recommendedName>
        <fullName evidence="4">Lipoprotein</fullName>
    </recommendedName>
</protein>
<gene>
    <name evidence="2" type="ORF">SAMN05660297_00859</name>
</gene>
<evidence type="ECO:0000313" key="2">
    <source>
        <dbReference type="EMBL" id="SES88608.1"/>
    </source>
</evidence>
<dbReference type="Proteomes" id="UP000199568">
    <property type="component" value="Unassembled WGS sequence"/>
</dbReference>
<keyword evidence="1" id="KW-0732">Signal</keyword>
<name>A0A1I0A392_9FIRM</name>
<organism evidence="2 3">
    <name type="scientific">Natronincola peptidivorans</name>
    <dbReference type="NCBI Taxonomy" id="426128"/>
    <lineage>
        <taxon>Bacteria</taxon>
        <taxon>Bacillati</taxon>
        <taxon>Bacillota</taxon>
        <taxon>Clostridia</taxon>
        <taxon>Peptostreptococcales</taxon>
        <taxon>Natronincolaceae</taxon>
        <taxon>Natronincola</taxon>
    </lineage>
</organism>
<evidence type="ECO:0000313" key="3">
    <source>
        <dbReference type="Proteomes" id="UP000199568"/>
    </source>
</evidence>
<proteinExistence type="predicted"/>
<keyword evidence="3" id="KW-1185">Reference proteome</keyword>
<dbReference type="STRING" id="426128.SAMN05660297_00859"/>
<dbReference type="OrthoDB" id="2599765at2"/>
<accession>A0A1I0A392</accession>
<dbReference type="PROSITE" id="PS51257">
    <property type="entry name" value="PROKAR_LIPOPROTEIN"/>
    <property type="match status" value="1"/>
</dbReference>
<feature type="chain" id="PRO_5038536339" description="Lipoprotein" evidence="1">
    <location>
        <begin position="23"/>
        <end position="277"/>
    </location>
</feature>
<feature type="signal peptide" evidence="1">
    <location>
        <begin position="1"/>
        <end position="22"/>
    </location>
</feature>
<dbReference type="RefSeq" id="WP_090439810.1">
    <property type="nucleotide sequence ID" value="NZ_FOHU01000002.1"/>
</dbReference>
<sequence length="277" mass="32290">MIRRTTIILICFLFNFSFISCTQQEDLFAEENKLEEGIEVQHTNNYTSCEAEAAMQLNNIEAELISAIPNRHIYLYGGLNKVMLDYEGEKFYYDWSWSTPRNIQPRMYLEDFSNDGNNELAVILHVGSGTGVSIDELHIIEVSQEEYLSEDQTHKEYMVKNPEYFKAYCYKDYTDQLQREVKMNIKEKPNSTVATIEVNGEKHTINIQKENKNTLEREIGLGQTIRFDYEEGSLLAAFGIAIFYPHPDYIGEIAAEVNYEAGRFQLNHMKFVEYRDE</sequence>
<evidence type="ECO:0000256" key="1">
    <source>
        <dbReference type="SAM" id="SignalP"/>
    </source>
</evidence>
<dbReference type="AlphaFoldDB" id="A0A1I0A392"/>